<dbReference type="InterPro" id="IPR004838">
    <property type="entry name" value="NHTrfase_class1_PyrdxlP-BS"/>
</dbReference>
<accession>A0A921ZSV5</accession>
<reference evidence="16" key="2">
    <citation type="submission" date="2020-12" db="EMBL/GenBank/DDBJ databases">
        <authorList>
            <person name="Kanost M."/>
        </authorList>
    </citation>
    <scope>NUCLEOTIDE SEQUENCE</scope>
</reference>
<keyword evidence="9" id="KW-0828">Tyrosine catabolism</keyword>
<comment type="similarity">
    <text evidence="3 13">Belongs to the class-I pyridoxal-phosphate-dependent aminotransferase family.</text>
</comment>
<dbReference type="GO" id="GO:0006572">
    <property type="term" value="P:L-tyrosine catabolic process"/>
    <property type="evidence" value="ECO:0007669"/>
    <property type="project" value="UniProtKB-KW"/>
</dbReference>
<dbReference type="EMBL" id="JH668892">
    <property type="protein sequence ID" value="KAG6462819.1"/>
    <property type="molecule type" value="Genomic_DNA"/>
</dbReference>
<evidence type="ECO:0000256" key="3">
    <source>
        <dbReference type="ARBA" id="ARBA00007441"/>
    </source>
</evidence>
<comment type="cofactor">
    <cofactor evidence="1 13 14">
        <name>pyridoxal 5'-phosphate</name>
        <dbReference type="ChEBI" id="CHEBI:597326"/>
    </cofactor>
</comment>
<evidence type="ECO:0000313" key="17">
    <source>
        <dbReference type="Proteomes" id="UP000791440"/>
    </source>
</evidence>
<keyword evidence="10 13" id="KW-0663">Pyridoxal phosphate</keyword>
<dbReference type="InterPro" id="IPR004839">
    <property type="entry name" value="Aminotransferase_I/II_large"/>
</dbReference>
<dbReference type="CDD" id="cd00609">
    <property type="entry name" value="AAT_like"/>
    <property type="match status" value="1"/>
</dbReference>
<dbReference type="OrthoDB" id="7042322at2759"/>
<dbReference type="PIRSF" id="PIRSF000517">
    <property type="entry name" value="Tyr_transaminase"/>
    <property type="match status" value="1"/>
</dbReference>
<proteinExistence type="inferred from homology"/>
<dbReference type="InterPro" id="IPR015422">
    <property type="entry name" value="PyrdxlP-dep_Trfase_small"/>
</dbReference>
<dbReference type="GO" id="GO:0004838">
    <property type="term" value="F:L-tyrosine-2-oxoglutarate transaminase activity"/>
    <property type="evidence" value="ECO:0007669"/>
    <property type="project" value="UniProtKB-UniRule"/>
</dbReference>
<feature type="domain" description="Aminotransferase class I/classII large" evidence="15">
    <location>
        <begin position="45"/>
        <end position="406"/>
    </location>
</feature>
<evidence type="ECO:0000256" key="9">
    <source>
        <dbReference type="ARBA" id="ARBA00022878"/>
    </source>
</evidence>
<dbReference type="Pfam" id="PF00155">
    <property type="entry name" value="Aminotran_1_2"/>
    <property type="match status" value="1"/>
</dbReference>
<evidence type="ECO:0000256" key="11">
    <source>
        <dbReference type="ARBA" id="ARBA00023232"/>
    </source>
</evidence>
<evidence type="ECO:0000313" key="16">
    <source>
        <dbReference type="EMBL" id="KAG6462819.1"/>
    </source>
</evidence>
<sequence length="421" mass="47413">MARLHQNGTSSGWHVQASKLSLMTSNPIREVVENLKLTPNPDKPFITLSIGDPTCFGNFRPSNLTLNAVKDSLRVKESWNYGQTVGNLKARQAVAEYYSARQNSVSANDVVLCSGCSHAIDIVISVIASPGQNILVPRPGYMIHKTIGEGLGIKMKYYDLLPDCNWEVDLEHLENQIDGNSVAIVINNPSNPCGSVYTKDHLREILKIASKYRVPVIADEIYENFVFSGYKYTAMSSLSDDVPIITCSGLTKRFLVPGWRMGWFIIHDKHNVLAKDVRRGLLNMCARILGPNTLIQQALPAILKNTEEDSFNEMMLFIENQAKRACKMLKNAPGLRPIMPQGSMYLMVQIKIEYFPKFTDDFQFIKQLCSQQSILCIPGKCFNYQNFMRIVLTVPENILIEACGRIIVFCKTHFTDVHKII</sequence>
<dbReference type="GO" id="GO:0030170">
    <property type="term" value="F:pyridoxal phosphate binding"/>
    <property type="evidence" value="ECO:0007669"/>
    <property type="project" value="InterPro"/>
</dbReference>
<keyword evidence="11" id="KW-0585">Phenylalanine catabolism</keyword>
<dbReference type="SUPFAM" id="SSF53383">
    <property type="entry name" value="PLP-dependent transferases"/>
    <property type="match status" value="1"/>
</dbReference>
<comment type="pathway">
    <text evidence="2 13">Amino-acid degradation; L-phenylalanine degradation; acetoacetate and fumarate from L-phenylalanine: step 2/6.</text>
</comment>
<name>A0A921ZSV5_MANSE</name>
<dbReference type="Proteomes" id="UP000791440">
    <property type="component" value="Unassembled WGS sequence"/>
</dbReference>
<evidence type="ECO:0000256" key="1">
    <source>
        <dbReference type="ARBA" id="ARBA00001933"/>
    </source>
</evidence>
<dbReference type="AlphaFoldDB" id="A0A921ZSV5"/>
<dbReference type="Gene3D" id="3.40.640.10">
    <property type="entry name" value="Type I PLP-dependent aspartate aminotransferase-like (Major domain)"/>
    <property type="match status" value="1"/>
</dbReference>
<dbReference type="GO" id="GO:0006559">
    <property type="term" value="P:L-phenylalanine catabolic process"/>
    <property type="evidence" value="ECO:0007669"/>
    <property type="project" value="UniProtKB-UniRule"/>
</dbReference>
<dbReference type="NCBIfam" id="TIGR01265">
    <property type="entry name" value="tyr_nico_aTase"/>
    <property type="match status" value="1"/>
</dbReference>
<comment type="caution">
    <text evidence="16">The sequence shown here is derived from an EMBL/GenBank/DDBJ whole genome shotgun (WGS) entry which is preliminary data.</text>
</comment>
<dbReference type="InterPro" id="IPR015421">
    <property type="entry name" value="PyrdxlP-dep_Trfase_major"/>
</dbReference>
<keyword evidence="8" id="KW-0808">Transferase</keyword>
<protein>
    <recommendedName>
        <fullName evidence="6 13">Tyrosine aminotransferase</fullName>
        <shortName evidence="13">TAT</shortName>
        <ecNumber evidence="5 13">2.6.1.5</ecNumber>
    </recommendedName>
</protein>
<dbReference type="Gene3D" id="3.90.1150.10">
    <property type="entry name" value="Aspartate Aminotransferase, domain 1"/>
    <property type="match status" value="1"/>
</dbReference>
<evidence type="ECO:0000259" key="15">
    <source>
        <dbReference type="Pfam" id="PF00155"/>
    </source>
</evidence>
<evidence type="ECO:0000256" key="13">
    <source>
        <dbReference type="PIRNR" id="PIRNR000517"/>
    </source>
</evidence>
<evidence type="ECO:0000256" key="7">
    <source>
        <dbReference type="ARBA" id="ARBA00022576"/>
    </source>
</evidence>
<comment type="subunit">
    <text evidence="4 13">Homodimer.</text>
</comment>
<keyword evidence="7" id="KW-0032">Aminotransferase</keyword>
<dbReference type="InterPro" id="IPR005958">
    <property type="entry name" value="TyrNic_aminoTrfase"/>
</dbReference>
<comment type="catalytic activity">
    <reaction evidence="12 13">
        <text>L-tyrosine + 2-oxoglutarate = 3-(4-hydroxyphenyl)pyruvate + L-glutamate</text>
        <dbReference type="Rhea" id="RHEA:15093"/>
        <dbReference type="ChEBI" id="CHEBI:16810"/>
        <dbReference type="ChEBI" id="CHEBI:29985"/>
        <dbReference type="ChEBI" id="CHEBI:36242"/>
        <dbReference type="ChEBI" id="CHEBI:58315"/>
        <dbReference type="EC" id="2.6.1.5"/>
    </reaction>
</comment>
<dbReference type="InterPro" id="IPR005957">
    <property type="entry name" value="Tyrosine_aminoTrfase"/>
</dbReference>
<organism evidence="16 17">
    <name type="scientific">Manduca sexta</name>
    <name type="common">Tobacco hawkmoth</name>
    <name type="synonym">Tobacco hornworm</name>
    <dbReference type="NCBI Taxonomy" id="7130"/>
    <lineage>
        <taxon>Eukaryota</taxon>
        <taxon>Metazoa</taxon>
        <taxon>Ecdysozoa</taxon>
        <taxon>Arthropoda</taxon>
        <taxon>Hexapoda</taxon>
        <taxon>Insecta</taxon>
        <taxon>Pterygota</taxon>
        <taxon>Neoptera</taxon>
        <taxon>Endopterygota</taxon>
        <taxon>Lepidoptera</taxon>
        <taxon>Glossata</taxon>
        <taxon>Ditrysia</taxon>
        <taxon>Bombycoidea</taxon>
        <taxon>Sphingidae</taxon>
        <taxon>Sphinginae</taxon>
        <taxon>Sphingini</taxon>
        <taxon>Manduca</taxon>
    </lineage>
</organism>
<reference evidence="16" key="1">
    <citation type="journal article" date="2016" name="Insect Biochem. Mol. Biol.">
        <title>Multifaceted biological insights from a draft genome sequence of the tobacco hornworm moth, Manduca sexta.</title>
        <authorList>
            <person name="Kanost M.R."/>
            <person name="Arrese E.L."/>
            <person name="Cao X."/>
            <person name="Chen Y.R."/>
            <person name="Chellapilla S."/>
            <person name="Goldsmith M.R."/>
            <person name="Grosse-Wilde E."/>
            <person name="Heckel D.G."/>
            <person name="Herndon N."/>
            <person name="Jiang H."/>
            <person name="Papanicolaou A."/>
            <person name="Qu J."/>
            <person name="Soulages J.L."/>
            <person name="Vogel H."/>
            <person name="Walters J."/>
            <person name="Waterhouse R.M."/>
            <person name="Ahn S.J."/>
            <person name="Almeida F.C."/>
            <person name="An C."/>
            <person name="Aqrawi P."/>
            <person name="Bretschneider A."/>
            <person name="Bryant W.B."/>
            <person name="Bucks S."/>
            <person name="Chao H."/>
            <person name="Chevignon G."/>
            <person name="Christen J.M."/>
            <person name="Clarke D.F."/>
            <person name="Dittmer N.T."/>
            <person name="Ferguson L.C.F."/>
            <person name="Garavelou S."/>
            <person name="Gordon K.H.J."/>
            <person name="Gunaratna R.T."/>
            <person name="Han Y."/>
            <person name="Hauser F."/>
            <person name="He Y."/>
            <person name="Heidel-Fischer H."/>
            <person name="Hirsh A."/>
            <person name="Hu Y."/>
            <person name="Jiang H."/>
            <person name="Kalra D."/>
            <person name="Klinner C."/>
            <person name="Konig C."/>
            <person name="Kovar C."/>
            <person name="Kroll A.R."/>
            <person name="Kuwar S.S."/>
            <person name="Lee S.L."/>
            <person name="Lehman R."/>
            <person name="Li K."/>
            <person name="Li Z."/>
            <person name="Liang H."/>
            <person name="Lovelace S."/>
            <person name="Lu Z."/>
            <person name="Mansfield J.H."/>
            <person name="McCulloch K.J."/>
            <person name="Mathew T."/>
            <person name="Morton B."/>
            <person name="Muzny D.M."/>
            <person name="Neunemann D."/>
            <person name="Ongeri F."/>
            <person name="Pauchet Y."/>
            <person name="Pu L.L."/>
            <person name="Pyrousis I."/>
            <person name="Rao X.J."/>
            <person name="Redding A."/>
            <person name="Roesel C."/>
            <person name="Sanchez-Gracia A."/>
            <person name="Schaack S."/>
            <person name="Shukla A."/>
            <person name="Tetreau G."/>
            <person name="Wang Y."/>
            <person name="Xiong G.H."/>
            <person name="Traut W."/>
            <person name="Walsh T.K."/>
            <person name="Worley K.C."/>
            <person name="Wu D."/>
            <person name="Wu W."/>
            <person name="Wu Y.Q."/>
            <person name="Zhang X."/>
            <person name="Zou Z."/>
            <person name="Zucker H."/>
            <person name="Briscoe A.D."/>
            <person name="Burmester T."/>
            <person name="Clem R.J."/>
            <person name="Feyereisen R."/>
            <person name="Grimmelikhuijzen C.J.P."/>
            <person name="Hamodrakas S.J."/>
            <person name="Hansson B.S."/>
            <person name="Huguet E."/>
            <person name="Jermiin L.S."/>
            <person name="Lan Q."/>
            <person name="Lehman H.K."/>
            <person name="Lorenzen M."/>
            <person name="Merzendorfer H."/>
            <person name="Michalopoulos I."/>
            <person name="Morton D.B."/>
            <person name="Muthukrishnan S."/>
            <person name="Oakeshott J.G."/>
            <person name="Palmer W."/>
            <person name="Park Y."/>
            <person name="Passarelli A.L."/>
            <person name="Rozas J."/>
            <person name="Schwartz L.M."/>
            <person name="Smith W."/>
            <person name="Southgate A."/>
            <person name="Vilcinskas A."/>
            <person name="Vogt R."/>
            <person name="Wang P."/>
            <person name="Werren J."/>
            <person name="Yu X.Q."/>
            <person name="Zhou J.J."/>
            <person name="Brown S.J."/>
            <person name="Scherer S.E."/>
            <person name="Richards S."/>
            <person name="Blissard G.W."/>
        </authorList>
    </citation>
    <scope>NUCLEOTIDE SEQUENCE</scope>
</reference>
<evidence type="ECO:0000256" key="10">
    <source>
        <dbReference type="ARBA" id="ARBA00022898"/>
    </source>
</evidence>
<evidence type="ECO:0000256" key="5">
    <source>
        <dbReference type="ARBA" id="ARBA00012749"/>
    </source>
</evidence>
<dbReference type="InterPro" id="IPR015424">
    <property type="entry name" value="PyrdxlP-dep_Trfase"/>
</dbReference>
<dbReference type="EC" id="2.6.1.5" evidence="5 13"/>
<evidence type="ECO:0000256" key="12">
    <source>
        <dbReference type="ARBA" id="ARBA00047798"/>
    </source>
</evidence>
<evidence type="ECO:0000256" key="4">
    <source>
        <dbReference type="ARBA" id="ARBA00011738"/>
    </source>
</evidence>
<gene>
    <name evidence="16" type="ORF">O3G_MSEX013481</name>
</gene>
<dbReference type="PANTHER" id="PTHR45744:SF2">
    <property type="entry name" value="TYROSINE AMINOTRANSFERASE"/>
    <property type="match status" value="1"/>
</dbReference>
<keyword evidence="17" id="KW-1185">Reference proteome</keyword>
<evidence type="ECO:0000256" key="6">
    <source>
        <dbReference type="ARBA" id="ARBA00015959"/>
    </source>
</evidence>
<dbReference type="PROSITE" id="PS00105">
    <property type="entry name" value="AA_TRANSFER_CLASS_1"/>
    <property type="match status" value="1"/>
</dbReference>
<evidence type="ECO:0000256" key="2">
    <source>
        <dbReference type="ARBA" id="ARBA00005203"/>
    </source>
</evidence>
<comment type="function">
    <text evidence="13">Transaminase involved in tyrosine breakdown. Converts tyrosine to p-hydroxyphenylpyruvate.</text>
</comment>
<feature type="modified residue" description="N6-(pyridoxal phosphate)lysine" evidence="14">
    <location>
        <position position="252"/>
    </location>
</feature>
<evidence type="ECO:0000256" key="14">
    <source>
        <dbReference type="PIRSR" id="PIRSR000517-1"/>
    </source>
</evidence>
<dbReference type="NCBIfam" id="TIGR01264">
    <property type="entry name" value="tyr_amTase_E"/>
    <property type="match status" value="1"/>
</dbReference>
<dbReference type="PANTHER" id="PTHR45744">
    <property type="entry name" value="TYROSINE AMINOTRANSFERASE"/>
    <property type="match status" value="1"/>
</dbReference>
<evidence type="ECO:0000256" key="8">
    <source>
        <dbReference type="ARBA" id="ARBA00022679"/>
    </source>
</evidence>